<evidence type="ECO:0000256" key="1">
    <source>
        <dbReference type="ARBA" id="ARBA00010342"/>
    </source>
</evidence>
<dbReference type="Pfam" id="PF03918">
    <property type="entry name" value="CcmH"/>
    <property type="match status" value="1"/>
</dbReference>
<keyword evidence="6" id="KW-0812">Transmembrane</keyword>
<reference evidence="8" key="1">
    <citation type="submission" date="2018-06" db="EMBL/GenBank/DDBJ databases">
        <authorList>
            <person name="Zhirakovskaya E."/>
        </authorList>
    </citation>
    <scope>NUCLEOTIDE SEQUENCE</scope>
</reference>
<keyword evidence="5" id="KW-0408">Iron</keyword>
<evidence type="ECO:0000256" key="5">
    <source>
        <dbReference type="ARBA" id="ARBA00023004"/>
    </source>
</evidence>
<dbReference type="InterPro" id="IPR038297">
    <property type="entry name" value="CcmH/CycL/NrfF/Ccl2_sf"/>
</dbReference>
<dbReference type="InterPro" id="IPR051263">
    <property type="entry name" value="C-type_cytochrome_biogenesis"/>
</dbReference>
<dbReference type="PANTHER" id="PTHR47870">
    <property type="entry name" value="CYTOCHROME C-TYPE BIOGENESIS PROTEIN CCMH"/>
    <property type="match status" value="1"/>
</dbReference>
<keyword evidence="4" id="KW-0732">Signal</keyword>
<feature type="domain" description="CcmH/CycL/Ccl2/NrfF N-terminal" evidence="7">
    <location>
        <begin position="17"/>
        <end position="136"/>
    </location>
</feature>
<dbReference type="AlphaFoldDB" id="A0A3B0VSG8"/>
<evidence type="ECO:0000256" key="3">
    <source>
        <dbReference type="ARBA" id="ARBA00022723"/>
    </source>
</evidence>
<feature type="transmembrane region" description="Helical" evidence="6">
    <location>
        <begin position="103"/>
        <end position="123"/>
    </location>
</feature>
<dbReference type="GO" id="GO:0046872">
    <property type="term" value="F:metal ion binding"/>
    <property type="evidence" value="ECO:0007669"/>
    <property type="project" value="UniProtKB-KW"/>
</dbReference>
<comment type="similarity">
    <text evidence="1">Belongs to the CcmH/CycL/Ccl2/NrfF family.</text>
</comment>
<sequence>MFDFLRMKHLRFVMLLLGFLLLVTPALAQDNAITDDEVNEVAKELYCPVCESTPLDVCPTLACADWRELIRQQLSEGKTEGEIFDYFARQYGDSVLASPPKQGFSLILWLFPVLAVVLGGVFFSRFMQSLRASAAGKDVEQVMRMKGKTVSSSSIQAISTTPSQPLSKDDYKVQLEEELRNR</sequence>
<protein>
    <recommendedName>
        <fullName evidence="7">CcmH/CycL/Ccl2/NrfF N-terminal domain-containing protein</fullName>
    </recommendedName>
</protein>
<organism evidence="8">
    <name type="scientific">hydrothermal vent metagenome</name>
    <dbReference type="NCBI Taxonomy" id="652676"/>
    <lineage>
        <taxon>unclassified sequences</taxon>
        <taxon>metagenomes</taxon>
        <taxon>ecological metagenomes</taxon>
    </lineage>
</organism>
<accession>A0A3B0VSG8</accession>
<evidence type="ECO:0000256" key="4">
    <source>
        <dbReference type="ARBA" id="ARBA00022729"/>
    </source>
</evidence>
<evidence type="ECO:0000313" key="8">
    <source>
        <dbReference type="EMBL" id="VAW43350.1"/>
    </source>
</evidence>
<dbReference type="PANTHER" id="PTHR47870:SF4">
    <property type="entry name" value="CYTOCHROME C-TYPE BIOGENESIS PROTEIN CYCH"/>
    <property type="match status" value="1"/>
</dbReference>
<name>A0A3B0VSG8_9ZZZZ</name>
<dbReference type="CDD" id="cd16378">
    <property type="entry name" value="CcmH_N"/>
    <property type="match status" value="1"/>
</dbReference>
<dbReference type="EMBL" id="UOEU01001068">
    <property type="protein sequence ID" value="VAW43350.1"/>
    <property type="molecule type" value="Genomic_DNA"/>
</dbReference>
<keyword evidence="3" id="KW-0479">Metal-binding</keyword>
<evidence type="ECO:0000256" key="6">
    <source>
        <dbReference type="SAM" id="Phobius"/>
    </source>
</evidence>
<evidence type="ECO:0000259" key="7">
    <source>
        <dbReference type="Pfam" id="PF03918"/>
    </source>
</evidence>
<gene>
    <name evidence="8" type="ORF">MNBD_CHLOROFLEXI01-3422</name>
</gene>
<proteinExistence type="inferred from homology"/>
<keyword evidence="2" id="KW-0349">Heme</keyword>
<keyword evidence="6" id="KW-1133">Transmembrane helix</keyword>
<keyword evidence="6" id="KW-0472">Membrane</keyword>
<dbReference type="InterPro" id="IPR005616">
    <property type="entry name" value="CcmH/CycL/Ccl2/NrfF_N"/>
</dbReference>
<dbReference type="Gene3D" id="1.10.8.640">
    <property type="entry name" value="Cytochrome C biogenesis protein"/>
    <property type="match status" value="1"/>
</dbReference>
<dbReference type="GO" id="GO:0005886">
    <property type="term" value="C:plasma membrane"/>
    <property type="evidence" value="ECO:0007669"/>
    <property type="project" value="TreeGrafter"/>
</dbReference>
<evidence type="ECO:0000256" key="2">
    <source>
        <dbReference type="ARBA" id="ARBA00022617"/>
    </source>
</evidence>